<dbReference type="GeneID" id="8850047"/>
<gene>
    <name evidence="3" type="ORF">NAEGRDRAFT_49545</name>
</gene>
<dbReference type="VEuPathDB" id="AmoebaDB:NAEGRDRAFT_49545"/>
<keyword evidence="1" id="KW-0472">Membrane</keyword>
<feature type="transmembrane region" description="Helical" evidence="1">
    <location>
        <begin position="48"/>
        <end position="69"/>
    </location>
</feature>
<reference evidence="3 4" key="1">
    <citation type="journal article" date="2010" name="Cell">
        <title>The genome of Naegleria gruberi illuminates early eukaryotic versatility.</title>
        <authorList>
            <person name="Fritz-Laylin L.K."/>
            <person name="Prochnik S.E."/>
            <person name="Ginger M.L."/>
            <person name="Dacks J.B."/>
            <person name="Carpenter M.L."/>
            <person name="Field M.C."/>
            <person name="Kuo A."/>
            <person name="Paredez A."/>
            <person name="Chapman J."/>
            <person name="Pham J."/>
            <person name="Shu S."/>
            <person name="Neupane R."/>
            <person name="Cipriano M."/>
            <person name="Mancuso J."/>
            <person name="Tu H."/>
            <person name="Salamov A."/>
            <person name="Lindquist E."/>
            <person name="Shapiro H."/>
            <person name="Lucas S."/>
            <person name="Grigoriev I.V."/>
            <person name="Cande W.Z."/>
            <person name="Fulton C."/>
            <person name="Rokhsar D.S."/>
            <person name="Dawson S.C."/>
        </authorList>
    </citation>
    <scope>NUCLEOTIDE SEQUENCE [LARGE SCALE GENOMIC DNA]</scope>
    <source>
        <strain evidence="3 4">NEG-M</strain>
    </source>
</reference>
<dbReference type="InterPro" id="IPR016137">
    <property type="entry name" value="RGS"/>
</dbReference>
<name>D2VH58_NAEGR</name>
<keyword evidence="1" id="KW-0812">Transmembrane</keyword>
<organism evidence="4">
    <name type="scientific">Naegleria gruberi</name>
    <name type="common">Amoeba</name>
    <dbReference type="NCBI Taxonomy" id="5762"/>
    <lineage>
        <taxon>Eukaryota</taxon>
        <taxon>Discoba</taxon>
        <taxon>Heterolobosea</taxon>
        <taxon>Tetramitia</taxon>
        <taxon>Eutetramitia</taxon>
        <taxon>Vahlkampfiidae</taxon>
        <taxon>Naegleria</taxon>
    </lineage>
</organism>
<protein>
    <recommendedName>
        <fullName evidence="2">RGS domain-containing protein</fullName>
    </recommendedName>
</protein>
<sequence length="380" mass="43193">MAQTIGGKSAAAFTQTSRTSKFSKGTISSLSFKIRLCCGVLELDCMRLLSLISLFINISAFIIVAGVTIDMFSITNQSYSKVLIARGDALNSNELMIDIVRVGALSRNNSEIDKWYSYRDQTIEALNRFFKYVDPSVNTTNFNSGSRNGRDMYTIPLMEEIISHLKNQQYESALTLYQGFTYQNLTATWFKQQSAVFNLVKTEGRGQDDLVLNSSTSNLVVVSVCLAIVIPIVVLMTCLNIRRESTISETLHNSRAIQLLDTMNDPMYSKFFKQACVSEKMLDSYMLLSQILEFNQIQDETEQRNKAQYIYQTYLATTRRVPFKFVSKTLIANIYKDLQESSLPEKAIRVSVFRELEACICEELIPVHRMFMKTIKDTGK</sequence>
<dbReference type="Proteomes" id="UP000006671">
    <property type="component" value="Unassembled WGS sequence"/>
</dbReference>
<keyword evidence="1" id="KW-1133">Transmembrane helix</keyword>
<evidence type="ECO:0000259" key="2">
    <source>
        <dbReference type="PROSITE" id="PS50132"/>
    </source>
</evidence>
<dbReference type="RefSeq" id="XP_002676580.1">
    <property type="nucleotide sequence ID" value="XM_002676534.1"/>
</dbReference>
<evidence type="ECO:0000313" key="3">
    <source>
        <dbReference type="EMBL" id="EFC43836.1"/>
    </source>
</evidence>
<dbReference type="AlphaFoldDB" id="D2VH58"/>
<dbReference type="InterPro" id="IPR036305">
    <property type="entry name" value="RGS_sf"/>
</dbReference>
<feature type="domain" description="RGS" evidence="2">
    <location>
        <begin position="258"/>
        <end position="364"/>
    </location>
</feature>
<evidence type="ECO:0000313" key="4">
    <source>
        <dbReference type="Proteomes" id="UP000006671"/>
    </source>
</evidence>
<dbReference type="InParanoid" id="D2VH58"/>
<dbReference type="Gene3D" id="1.10.167.10">
    <property type="entry name" value="Regulator of G-protein Signalling 4, domain 2"/>
    <property type="match status" value="1"/>
</dbReference>
<dbReference type="PROSITE" id="PS50132">
    <property type="entry name" value="RGS"/>
    <property type="match status" value="1"/>
</dbReference>
<proteinExistence type="predicted"/>
<dbReference type="EMBL" id="GG738871">
    <property type="protein sequence ID" value="EFC43836.1"/>
    <property type="molecule type" value="Genomic_DNA"/>
</dbReference>
<feature type="transmembrane region" description="Helical" evidence="1">
    <location>
        <begin position="219"/>
        <end position="239"/>
    </location>
</feature>
<keyword evidence="4" id="KW-1185">Reference proteome</keyword>
<accession>D2VH58</accession>
<dbReference type="KEGG" id="ngr:NAEGRDRAFT_49545"/>
<evidence type="ECO:0000256" key="1">
    <source>
        <dbReference type="SAM" id="Phobius"/>
    </source>
</evidence>
<dbReference type="SUPFAM" id="SSF48097">
    <property type="entry name" value="Regulator of G-protein signaling, RGS"/>
    <property type="match status" value="1"/>
</dbReference>
<dbReference type="InterPro" id="IPR044926">
    <property type="entry name" value="RGS_subdomain_2"/>
</dbReference>